<dbReference type="EnsemblMetazoa" id="G1729.11">
    <property type="protein sequence ID" value="G1729.11:cds"/>
    <property type="gene ID" value="G1729"/>
</dbReference>
<evidence type="ECO:0000259" key="1">
    <source>
        <dbReference type="Pfam" id="PF08719"/>
    </source>
</evidence>
<protein>
    <recommendedName>
        <fullName evidence="1">NADAR domain-containing protein</fullName>
    </recommendedName>
</protein>
<dbReference type="SUPFAM" id="SSF143990">
    <property type="entry name" value="YbiA-like"/>
    <property type="match status" value="1"/>
</dbReference>
<dbReference type="Pfam" id="PF08719">
    <property type="entry name" value="NADAR"/>
    <property type="match status" value="1"/>
</dbReference>
<evidence type="ECO:0000313" key="2">
    <source>
        <dbReference type="EnsemblMetazoa" id="G1729.11:cds"/>
    </source>
</evidence>
<accession>A0A8W8J562</accession>
<proteinExistence type="predicted"/>
<name>A0A8W8J562_MAGGI</name>
<sequence length="148" mass="16960">NSAEQYMMHQKAVLMGDEENAGIIMALDVPQEIKNIGKHVQNFNAERWEEACQAIVERGNMEKFSQNEDLKEQLFSTFPKTLVEASPLDNIWGIGLARDDRRAWNKLSWKGQNLLGEILTKVRDKLMKSFLEPVVLEKTEGDPIQESE</sequence>
<evidence type="ECO:0000313" key="3">
    <source>
        <dbReference type="Proteomes" id="UP000005408"/>
    </source>
</evidence>
<dbReference type="Proteomes" id="UP000005408">
    <property type="component" value="Unassembled WGS sequence"/>
</dbReference>
<organism evidence="2 3">
    <name type="scientific">Magallana gigas</name>
    <name type="common">Pacific oyster</name>
    <name type="synonym">Crassostrea gigas</name>
    <dbReference type="NCBI Taxonomy" id="29159"/>
    <lineage>
        <taxon>Eukaryota</taxon>
        <taxon>Metazoa</taxon>
        <taxon>Spiralia</taxon>
        <taxon>Lophotrochozoa</taxon>
        <taxon>Mollusca</taxon>
        <taxon>Bivalvia</taxon>
        <taxon>Autobranchia</taxon>
        <taxon>Pteriomorphia</taxon>
        <taxon>Ostreida</taxon>
        <taxon>Ostreoidea</taxon>
        <taxon>Ostreidae</taxon>
        <taxon>Magallana</taxon>
    </lineage>
</organism>
<keyword evidence="3" id="KW-1185">Reference proteome</keyword>
<dbReference type="InterPro" id="IPR012816">
    <property type="entry name" value="NADAR"/>
</dbReference>
<dbReference type="CDD" id="cd15457">
    <property type="entry name" value="NADAR"/>
    <property type="match status" value="1"/>
</dbReference>
<feature type="domain" description="NADAR" evidence="1">
    <location>
        <begin position="1"/>
        <end position="126"/>
    </location>
</feature>
<reference evidence="2" key="1">
    <citation type="submission" date="2022-08" db="UniProtKB">
        <authorList>
            <consortium name="EnsemblMetazoa"/>
        </authorList>
    </citation>
    <scope>IDENTIFICATION</scope>
    <source>
        <strain evidence="2">05x7-T-G4-1.051#20</strain>
    </source>
</reference>
<dbReference type="Gene3D" id="1.10.357.40">
    <property type="entry name" value="YbiA-like"/>
    <property type="match status" value="1"/>
</dbReference>
<dbReference type="InterPro" id="IPR037238">
    <property type="entry name" value="YbiA-like_sf"/>
</dbReference>
<dbReference type="NCBIfam" id="TIGR02464">
    <property type="entry name" value="ribofla_fusion"/>
    <property type="match status" value="1"/>
</dbReference>
<dbReference type="AlphaFoldDB" id="A0A8W8J562"/>